<dbReference type="EMBL" id="JAVTTO010000003">
    <property type="protein sequence ID" value="MDT7832431.1"/>
    <property type="molecule type" value="Genomic_DNA"/>
</dbReference>
<dbReference type="InterPro" id="IPR016032">
    <property type="entry name" value="Sig_transdc_resp-reg_C-effctor"/>
</dbReference>
<dbReference type="SMART" id="SM00421">
    <property type="entry name" value="HTH_LUXR"/>
    <property type="match status" value="1"/>
</dbReference>
<sequence length="210" mass="24514">MMIKIFIADDHPIIVKGIKNVLEENNIQVIGTAFDGQAAFNFIIKEKPEIAILDVEMPYLTGIEIAKMCKKHNSKTKIILITLHKQMHFYTESKKYNVYGYLLKEFALQEIRDCVISVKNNIPYFNDKLKSYLNFTDENENILRNLSKKELRVLKLVSQHKTNKEIAELLFISVRTVEKHRGSIILKLELSHVTNSLLIWVQKNKHLINY</sequence>
<name>A0ABU3LFA8_9FLAO</name>
<evidence type="ECO:0000259" key="4">
    <source>
        <dbReference type="PROSITE" id="PS50110"/>
    </source>
</evidence>
<dbReference type="SUPFAM" id="SSF46894">
    <property type="entry name" value="C-terminal effector domain of the bipartite response regulators"/>
    <property type="match status" value="1"/>
</dbReference>
<dbReference type="RefSeq" id="WP_349241691.1">
    <property type="nucleotide sequence ID" value="NZ_JAVTTO010000003.1"/>
</dbReference>
<evidence type="ECO:0000256" key="1">
    <source>
        <dbReference type="ARBA" id="ARBA00023125"/>
    </source>
</evidence>
<gene>
    <name evidence="5" type="ORF">RQM59_08570</name>
</gene>
<dbReference type="InterPro" id="IPR011006">
    <property type="entry name" value="CheY-like_superfamily"/>
</dbReference>
<keyword evidence="2" id="KW-0597">Phosphoprotein</keyword>
<dbReference type="PANTHER" id="PTHR45566">
    <property type="entry name" value="HTH-TYPE TRANSCRIPTIONAL REGULATOR YHJB-RELATED"/>
    <property type="match status" value="1"/>
</dbReference>
<organism evidence="5 6">
    <name type="scientific">Asprobacillus argus</name>
    <dbReference type="NCBI Taxonomy" id="3076534"/>
    <lineage>
        <taxon>Bacteria</taxon>
        <taxon>Pseudomonadati</taxon>
        <taxon>Bacteroidota</taxon>
        <taxon>Flavobacteriia</taxon>
        <taxon>Flavobacteriales</taxon>
        <taxon>Flavobacteriaceae</taxon>
        <taxon>Asprobacillus</taxon>
    </lineage>
</organism>
<proteinExistence type="predicted"/>
<evidence type="ECO:0000313" key="5">
    <source>
        <dbReference type="EMBL" id="MDT7832431.1"/>
    </source>
</evidence>
<dbReference type="InterPro" id="IPR036388">
    <property type="entry name" value="WH-like_DNA-bd_sf"/>
</dbReference>
<dbReference type="PROSITE" id="PS50043">
    <property type="entry name" value="HTH_LUXR_2"/>
    <property type="match status" value="1"/>
</dbReference>
<feature type="domain" description="Response regulatory" evidence="4">
    <location>
        <begin position="4"/>
        <end position="119"/>
    </location>
</feature>
<dbReference type="Pfam" id="PF00196">
    <property type="entry name" value="GerE"/>
    <property type="match status" value="1"/>
</dbReference>
<evidence type="ECO:0000256" key="2">
    <source>
        <dbReference type="PROSITE-ProRule" id="PRU00169"/>
    </source>
</evidence>
<dbReference type="PROSITE" id="PS50110">
    <property type="entry name" value="RESPONSE_REGULATORY"/>
    <property type="match status" value="1"/>
</dbReference>
<keyword evidence="1" id="KW-0238">DNA-binding</keyword>
<evidence type="ECO:0000259" key="3">
    <source>
        <dbReference type="PROSITE" id="PS50043"/>
    </source>
</evidence>
<reference evidence="5 6" key="1">
    <citation type="submission" date="2023-09" db="EMBL/GenBank/DDBJ databases">
        <title>Novel taxa isolated from Blanes Bay.</title>
        <authorList>
            <person name="Rey-Velasco X."/>
            <person name="Lucena T."/>
        </authorList>
    </citation>
    <scope>NUCLEOTIDE SEQUENCE [LARGE SCALE GENOMIC DNA]</scope>
    <source>
        <strain evidence="5 6">S356</strain>
    </source>
</reference>
<evidence type="ECO:0000313" key="6">
    <source>
        <dbReference type="Proteomes" id="UP001257277"/>
    </source>
</evidence>
<dbReference type="CDD" id="cd06170">
    <property type="entry name" value="LuxR_C_like"/>
    <property type="match status" value="1"/>
</dbReference>
<protein>
    <submittedName>
        <fullName evidence="5">Response regulator transcription factor</fullName>
    </submittedName>
</protein>
<dbReference type="SMART" id="SM00448">
    <property type="entry name" value="REC"/>
    <property type="match status" value="1"/>
</dbReference>
<dbReference type="Gene3D" id="3.40.50.2300">
    <property type="match status" value="1"/>
</dbReference>
<comment type="caution">
    <text evidence="5">The sequence shown here is derived from an EMBL/GenBank/DDBJ whole genome shotgun (WGS) entry which is preliminary data.</text>
</comment>
<dbReference type="Pfam" id="PF00072">
    <property type="entry name" value="Response_reg"/>
    <property type="match status" value="1"/>
</dbReference>
<feature type="modified residue" description="4-aspartylphosphate" evidence="2">
    <location>
        <position position="54"/>
    </location>
</feature>
<dbReference type="InterPro" id="IPR051015">
    <property type="entry name" value="EvgA-like"/>
</dbReference>
<keyword evidence="6" id="KW-1185">Reference proteome</keyword>
<feature type="domain" description="HTH luxR-type" evidence="3">
    <location>
        <begin position="139"/>
        <end position="204"/>
    </location>
</feature>
<dbReference type="PANTHER" id="PTHR45566:SF2">
    <property type="entry name" value="NARL SUBFAMILY"/>
    <property type="match status" value="1"/>
</dbReference>
<dbReference type="Proteomes" id="UP001257277">
    <property type="component" value="Unassembled WGS sequence"/>
</dbReference>
<dbReference type="PRINTS" id="PR00038">
    <property type="entry name" value="HTHLUXR"/>
</dbReference>
<dbReference type="InterPro" id="IPR001789">
    <property type="entry name" value="Sig_transdc_resp-reg_receiver"/>
</dbReference>
<dbReference type="SUPFAM" id="SSF52172">
    <property type="entry name" value="CheY-like"/>
    <property type="match status" value="1"/>
</dbReference>
<dbReference type="InterPro" id="IPR000792">
    <property type="entry name" value="Tscrpt_reg_LuxR_C"/>
</dbReference>
<dbReference type="Gene3D" id="1.10.10.10">
    <property type="entry name" value="Winged helix-like DNA-binding domain superfamily/Winged helix DNA-binding domain"/>
    <property type="match status" value="1"/>
</dbReference>
<accession>A0ABU3LFA8</accession>